<feature type="transmembrane region" description="Helical" evidence="6">
    <location>
        <begin position="270"/>
        <end position="288"/>
    </location>
</feature>
<dbReference type="RefSeq" id="WP_153820270.1">
    <property type="nucleotide sequence ID" value="NZ_WJIE01000004.1"/>
</dbReference>
<organism evidence="7 8">
    <name type="scientific">Polyangium spumosum</name>
    <dbReference type="NCBI Taxonomy" id="889282"/>
    <lineage>
        <taxon>Bacteria</taxon>
        <taxon>Pseudomonadati</taxon>
        <taxon>Myxococcota</taxon>
        <taxon>Polyangia</taxon>
        <taxon>Polyangiales</taxon>
        <taxon>Polyangiaceae</taxon>
        <taxon>Polyangium</taxon>
    </lineage>
</organism>
<accession>A0A6N7PRJ2</accession>
<keyword evidence="2" id="KW-1003">Cell membrane</keyword>
<comment type="subcellular location">
    <subcellularLocation>
        <location evidence="1">Cell membrane</location>
        <topology evidence="1">Multi-pass membrane protein</topology>
    </subcellularLocation>
</comment>
<feature type="transmembrane region" description="Helical" evidence="6">
    <location>
        <begin position="143"/>
        <end position="163"/>
    </location>
</feature>
<dbReference type="EMBL" id="WJIE01000004">
    <property type="protein sequence ID" value="MRG93436.1"/>
    <property type="molecule type" value="Genomic_DNA"/>
</dbReference>
<gene>
    <name evidence="7" type="ORF">GF068_16170</name>
</gene>
<evidence type="ECO:0000256" key="5">
    <source>
        <dbReference type="ARBA" id="ARBA00023136"/>
    </source>
</evidence>
<sequence>MGAELDAEADKRAAAAPLGSSITRLFRNASIYGFGQLVVSLISFGADPLLSYLLTRADFGLLGLTRTTTNLLANGYRLGLDSAVNRMFFDVERDPGAQRRAIGTINTFLLGWALLLTAAQELFGPAIYARVFTNVPYAPYGRFVAYALLCNTLIAVAQTVWGAQERAKKLIGVRIVSALLTNAIMFGLLYLSELGVMSVYVAQAVGPTIMLWVHLRFAYRSFGFAFDPTVLGRALVFGLPMVVHLSSHWALEAADRLLIETYLGRDAVGLYTVAYGSTTTLFMINQSVNGAYVPQFMRAHGKPSEEGFVGRAITLFLLTVSAATLGFVIFAPTVVRTLYSSRFTEAAPLTMILSLAAPMHAVYLVHVNALFHASRTRIIPVLTFLAGAANIGLNVWLLPKLGIVGAAWATLASYAILALLFWAGSRSARLPYEKGRLARMFVVASIVALAAALVDGRFSLAAELGLKLGITLAAPVLLAATGFLTDEERAWIANKRGALAARWSS</sequence>
<feature type="transmembrane region" description="Helical" evidence="6">
    <location>
        <begin position="230"/>
        <end position="250"/>
    </location>
</feature>
<dbReference type="OrthoDB" id="5368671at2"/>
<dbReference type="Proteomes" id="UP000440224">
    <property type="component" value="Unassembled WGS sequence"/>
</dbReference>
<name>A0A6N7PRJ2_9BACT</name>
<dbReference type="GO" id="GO:0005886">
    <property type="term" value="C:plasma membrane"/>
    <property type="evidence" value="ECO:0007669"/>
    <property type="project" value="UniProtKB-SubCell"/>
</dbReference>
<evidence type="ECO:0000256" key="4">
    <source>
        <dbReference type="ARBA" id="ARBA00022989"/>
    </source>
</evidence>
<feature type="transmembrane region" description="Helical" evidence="6">
    <location>
        <begin position="197"/>
        <end position="218"/>
    </location>
</feature>
<dbReference type="InterPro" id="IPR050833">
    <property type="entry name" value="Poly_Biosynth_Transport"/>
</dbReference>
<feature type="transmembrane region" description="Helical" evidence="6">
    <location>
        <begin position="108"/>
        <end position="131"/>
    </location>
</feature>
<feature type="transmembrane region" description="Helical" evidence="6">
    <location>
        <begin position="308"/>
        <end position="331"/>
    </location>
</feature>
<protein>
    <submittedName>
        <fullName evidence="7">Oligosaccharide flippase family protein</fullName>
    </submittedName>
</protein>
<feature type="transmembrane region" description="Helical" evidence="6">
    <location>
        <begin position="351"/>
        <end position="371"/>
    </location>
</feature>
<dbReference type="PANTHER" id="PTHR30250:SF11">
    <property type="entry name" value="O-ANTIGEN TRANSPORTER-RELATED"/>
    <property type="match status" value="1"/>
</dbReference>
<keyword evidence="3 6" id="KW-0812">Transmembrane</keyword>
<keyword evidence="4 6" id="KW-1133">Transmembrane helix</keyword>
<evidence type="ECO:0000256" key="6">
    <source>
        <dbReference type="SAM" id="Phobius"/>
    </source>
</evidence>
<dbReference type="PANTHER" id="PTHR30250">
    <property type="entry name" value="PST FAMILY PREDICTED COLANIC ACID TRANSPORTER"/>
    <property type="match status" value="1"/>
</dbReference>
<keyword evidence="8" id="KW-1185">Reference proteome</keyword>
<dbReference type="AlphaFoldDB" id="A0A6N7PRJ2"/>
<comment type="caution">
    <text evidence="7">The sequence shown here is derived from an EMBL/GenBank/DDBJ whole genome shotgun (WGS) entry which is preliminary data.</text>
</comment>
<evidence type="ECO:0000313" key="7">
    <source>
        <dbReference type="EMBL" id="MRG93436.1"/>
    </source>
</evidence>
<evidence type="ECO:0000313" key="8">
    <source>
        <dbReference type="Proteomes" id="UP000440224"/>
    </source>
</evidence>
<feature type="transmembrane region" description="Helical" evidence="6">
    <location>
        <begin position="403"/>
        <end position="425"/>
    </location>
</feature>
<feature type="transmembrane region" description="Helical" evidence="6">
    <location>
        <begin position="466"/>
        <end position="485"/>
    </location>
</feature>
<feature type="transmembrane region" description="Helical" evidence="6">
    <location>
        <begin position="378"/>
        <end position="397"/>
    </location>
</feature>
<evidence type="ECO:0000256" key="1">
    <source>
        <dbReference type="ARBA" id="ARBA00004651"/>
    </source>
</evidence>
<feature type="transmembrane region" description="Helical" evidence="6">
    <location>
        <begin position="31"/>
        <end position="54"/>
    </location>
</feature>
<feature type="transmembrane region" description="Helical" evidence="6">
    <location>
        <begin position="437"/>
        <end position="454"/>
    </location>
</feature>
<proteinExistence type="predicted"/>
<feature type="transmembrane region" description="Helical" evidence="6">
    <location>
        <begin position="170"/>
        <end position="191"/>
    </location>
</feature>
<keyword evidence="5 6" id="KW-0472">Membrane</keyword>
<reference evidence="7 8" key="1">
    <citation type="submission" date="2019-10" db="EMBL/GenBank/DDBJ databases">
        <title>A soil myxobacterium in the family Polyangiaceae.</title>
        <authorList>
            <person name="Li Y."/>
            <person name="Wang J."/>
        </authorList>
    </citation>
    <scope>NUCLEOTIDE SEQUENCE [LARGE SCALE GENOMIC DNA]</scope>
    <source>
        <strain evidence="7 8">DSM 14734</strain>
    </source>
</reference>
<evidence type="ECO:0000256" key="3">
    <source>
        <dbReference type="ARBA" id="ARBA00022692"/>
    </source>
</evidence>
<dbReference type="Pfam" id="PF13440">
    <property type="entry name" value="Polysacc_synt_3"/>
    <property type="match status" value="1"/>
</dbReference>
<evidence type="ECO:0000256" key="2">
    <source>
        <dbReference type="ARBA" id="ARBA00022475"/>
    </source>
</evidence>